<evidence type="ECO:0000313" key="2">
    <source>
        <dbReference type="EMBL" id="CAL6092941.1"/>
    </source>
</evidence>
<dbReference type="Proteomes" id="UP001642409">
    <property type="component" value="Unassembled WGS sequence"/>
</dbReference>
<evidence type="ECO:0000313" key="3">
    <source>
        <dbReference type="Proteomes" id="UP001642409"/>
    </source>
</evidence>
<keyword evidence="3" id="KW-1185">Reference proteome</keyword>
<gene>
    <name evidence="1" type="ORF">HINF_LOCUS19075</name>
    <name evidence="2" type="ORF">HINF_LOCUS66563</name>
</gene>
<name>A0AA86P6T5_9EUKA</name>
<dbReference type="EMBL" id="CAXDID020000450">
    <property type="protein sequence ID" value="CAL6092941.1"/>
    <property type="molecule type" value="Genomic_DNA"/>
</dbReference>
<protein>
    <submittedName>
        <fullName evidence="2">Hypothetical_protein</fullName>
    </submittedName>
</protein>
<dbReference type="AlphaFoldDB" id="A0AA86P6T5"/>
<dbReference type="EMBL" id="CATOUU010000490">
    <property type="protein sequence ID" value="CAI9931430.1"/>
    <property type="molecule type" value="Genomic_DNA"/>
</dbReference>
<accession>A0AA86P6T5</accession>
<reference evidence="2 3" key="2">
    <citation type="submission" date="2024-07" db="EMBL/GenBank/DDBJ databases">
        <authorList>
            <person name="Akdeniz Z."/>
        </authorList>
    </citation>
    <scope>NUCLEOTIDE SEQUENCE [LARGE SCALE GENOMIC DNA]</scope>
</reference>
<proteinExistence type="predicted"/>
<sequence>MALDDTAIYIGGLVGDQVESNATILNAHIYNINISGVLSGVGKDVLNGGVVGSVTKSNLTIFDVNTKNIQLSSTGANIYTSSIIGSLLSLGIINELKISNCNIQSTNIIYNSVSPHAFISLQFQSFSSADVSYSMMSSQSLGFSYINGVRIQNCPELNIGLSNGQYSVTQSGC</sequence>
<reference evidence="1" key="1">
    <citation type="submission" date="2023-06" db="EMBL/GenBank/DDBJ databases">
        <authorList>
            <person name="Kurt Z."/>
        </authorList>
    </citation>
    <scope>NUCLEOTIDE SEQUENCE</scope>
</reference>
<organism evidence="1">
    <name type="scientific">Hexamita inflata</name>
    <dbReference type="NCBI Taxonomy" id="28002"/>
    <lineage>
        <taxon>Eukaryota</taxon>
        <taxon>Metamonada</taxon>
        <taxon>Diplomonadida</taxon>
        <taxon>Hexamitidae</taxon>
        <taxon>Hexamitinae</taxon>
        <taxon>Hexamita</taxon>
    </lineage>
</organism>
<evidence type="ECO:0000313" key="1">
    <source>
        <dbReference type="EMBL" id="CAI9931430.1"/>
    </source>
</evidence>
<comment type="caution">
    <text evidence="1">The sequence shown here is derived from an EMBL/GenBank/DDBJ whole genome shotgun (WGS) entry which is preliminary data.</text>
</comment>